<protein>
    <submittedName>
        <fullName evidence="1">Uncharacterized protein</fullName>
    </submittedName>
</protein>
<name>A0ACC0G824_9ERIC</name>
<evidence type="ECO:0000313" key="2">
    <source>
        <dbReference type="Proteomes" id="UP001060215"/>
    </source>
</evidence>
<evidence type="ECO:0000313" key="1">
    <source>
        <dbReference type="EMBL" id="KAI7996768.1"/>
    </source>
</evidence>
<comment type="caution">
    <text evidence="1">The sequence shown here is derived from an EMBL/GenBank/DDBJ whole genome shotgun (WGS) entry which is preliminary data.</text>
</comment>
<keyword evidence="2" id="KW-1185">Reference proteome</keyword>
<dbReference type="Proteomes" id="UP001060215">
    <property type="component" value="Chromosome 10"/>
</dbReference>
<organism evidence="1 2">
    <name type="scientific">Camellia lanceoleosa</name>
    <dbReference type="NCBI Taxonomy" id="1840588"/>
    <lineage>
        <taxon>Eukaryota</taxon>
        <taxon>Viridiplantae</taxon>
        <taxon>Streptophyta</taxon>
        <taxon>Embryophyta</taxon>
        <taxon>Tracheophyta</taxon>
        <taxon>Spermatophyta</taxon>
        <taxon>Magnoliopsida</taxon>
        <taxon>eudicotyledons</taxon>
        <taxon>Gunneridae</taxon>
        <taxon>Pentapetalae</taxon>
        <taxon>asterids</taxon>
        <taxon>Ericales</taxon>
        <taxon>Theaceae</taxon>
        <taxon>Camellia</taxon>
    </lineage>
</organism>
<dbReference type="EMBL" id="CM045767">
    <property type="protein sequence ID" value="KAI7996768.1"/>
    <property type="molecule type" value="Genomic_DNA"/>
</dbReference>
<proteinExistence type="predicted"/>
<sequence length="105" mass="11175">MSYVRPRKGLLGLEKRMGSKGASTSKSAQNRALLRASMAEASLLASIGSGENGGSRILDEAQACLQMGKLLGLEMNGKEAEVLEKIVELEIKDIGRIERGNDAEA</sequence>
<gene>
    <name evidence="1" type="ORF">LOK49_LG10G02760</name>
</gene>
<accession>A0ACC0G824</accession>
<reference evidence="1 2" key="1">
    <citation type="journal article" date="2022" name="Plant J.">
        <title>Chromosome-level genome of Camellia lanceoleosa provides a valuable resource for understanding genome evolution and self-incompatibility.</title>
        <authorList>
            <person name="Gong W."/>
            <person name="Xiao S."/>
            <person name="Wang L."/>
            <person name="Liao Z."/>
            <person name="Chang Y."/>
            <person name="Mo W."/>
            <person name="Hu G."/>
            <person name="Li W."/>
            <person name="Zhao G."/>
            <person name="Zhu H."/>
            <person name="Hu X."/>
            <person name="Ji K."/>
            <person name="Xiang X."/>
            <person name="Song Q."/>
            <person name="Yuan D."/>
            <person name="Jin S."/>
            <person name="Zhang L."/>
        </authorList>
    </citation>
    <scope>NUCLEOTIDE SEQUENCE [LARGE SCALE GENOMIC DNA]</scope>
    <source>
        <strain evidence="1">SQ_2022a</strain>
    </source>
</reference>